<dbReference type="Pfam" id="PF08534">
    <property type="entry name" value="Redoxin"/>
    <property type="match status" value="1"/>
</dbReference>
<keyword evidence="7" id="KW-0413">Isomerase</keyword>
<dbReference type="Proteomes" id="UP000186917">
    <property type="component" value="Unassembled WGS sequence"/>
</dbReference>
<dbReference type="OrthoDB" id="1095575at2"/>
<accession>A0A173MBS2</accession>
<evidence type="ECO:0000256" key="1">
    <source>
        <dbReference type="ARBA" id="ARBA00004196"/>
    </source>
</evidence>
<dbReference type="KEGG" id="fln:FLA_1009"/>
<keyword evidence="2" id="KW-0201">Cytochrome c-type biogenesis</keyword>
<dbReference type="AlphaFoldDB" id="A0A173MBS2"/>
<proteinExistence type="predicted"/>
<dbReference type="STRING" id="477680.SAMN05421788_11342"/>
<reference evidence="8" key="1">
    <citation type="submission" date="2017-01" db="EMBL/GenBank/DDBJ databases">
        <authorList>
            <person name="Varghese N."/>
            <person name="Submissions S."/>
        </authorList>
    </citation>
    <scope>NUCLEOTIDE SEQUENCE [LARGE SCALE GENOMIC DNA]</scope>
    <source>
        <strain evidence="8">DSM 21054</strain>
    </source>
</reference>
<keyword evidence="4" id="KW-0676">Redox-active center</keyword>
<dbReference type="GO" id="GO:0016853">
    <property type="term" value="F:isomerase activity"/>
    <property type="evidence" value="ECO:0007669"/>
    <property type="project" value="UniProtKB-KW"/>
</dbReference>
<keyword evidence="8" id="KW-1185">Reference proteome</keyword>
<dbReference type="EMBL" id="FTOR01000013">
    <property type="protein sequence ID" value="SIT33667.1"/>
    <property type="molecule type" value="Genomic_DNA"/>
</dbReference>
<protein>
    <submittedName>
        <fullName evidence="7">Thiol-disulfide isomerase or thioredoxin</fullName>
    </submittedName>
</protein>
<dbReference type="InterPro" id="IPR036249">
    <property type="entry name" value="Thioredoxin-like_sf"/>
</dbReference>
<evidence type="ECO:0000256" key="3">
    <source>
        <dbReference type="ARBA" id="ARBA00023157"/>
    </source>
</evidence>
<comment type="subcellular location">
    <subcellularLocation>
        <location evidence="1">Cell envelope</location>
    </subcellularLocation>
</comment>
<evidence type="ECO:0000259" key="6">
    <source>
        <dbReference type="PROSITE" id="PS51352"/>
    </source>
</evidence>
<evidence type="ECO:0000256" key="5">
    <source>
        <dbReference type="SAM" id="SignalP"/>
    </source>
</evidence>
<dbReference type="PANTHER" id="PTHR42852:SF6">
    <property type="entry name" value="THIOL:DISULFIDE INTERCHANGE PROTEIN DSBE"/>
    <property type="match status" value="1"/>
</dbReference>
<dbReference type="PROSITE" id="PS51352">
    <property type="entry name" value="THIOREDOXIN_2"/>
    <property type="match status" value="1"/>
</dbReference>
<feature type="domain" description="Thioredoxin" evidence="6">
    <location>
        <begin position="320"/>
        <end position="463"/>
    </location>
</feature>
<name>A0A173MBS2_9BACT</name>
<sequence>MKKHVISAAAALWISAAAMAQGNAKIAVISGRMTSLSPAIKNLYLYSTLEGVRESFASVAINTEGEYAFALNNPKEGLYYLSASAEPERGRSYTRLYIKPGDHIEVDLSAKADSAFVTGGSREERMLDKWQRASDKVYRLALYPLGDTATYATFFPAFEKLLPVAEQMKKELVDTDKAFGSYLARLIDADLQIASLSLIYSLRTKHPVKSQYPAYYAQTFHPGMYCDAALLENGDGAKLISLYVMHMFIGKDSVAKIADKDKLYEVVCNDTLKALYVASTLGSYKTPEGIEQAIAPLKSFFATGRLNEKYTKALKGVSTFKAGTAGHEFNYPDTAGRFYSLRKDLAGKVVYLDLWATWCGPCKAELPHLAKVEEEFANENVAFVSISVDEVKDKRKWLDFVKTNHLGGIQLFAGGFQSDIASFYGIKAIPRFMLFDTKGNIVSIDAPRPSNAELKLLLRKTLATK</sequence>
<keyword evidence="3" id="KW-1015">Disulfide bond</keyword>
<dbReference type="GO" id="GO:0017004">
    <property type="term" value="P:cytochrome complex assembly"/>
    <property type="evidence" value="ECO:0007669"/>
    <property type="project" value="UniProtKB-KW"/>
</dbReference>
<evidence type="ECO:0000313" key="7">
    <source>
        <dbReference type="EMBL" id="SIT33667.1"/>
    </source>
</evidence>
<dbReference type="PANTHER" id="PTHR42852">
    <property type="entry name" value="THIOL:DISULFIDE INTERCHANGE PROTEIN DSBE"/>
    <property type="match status" value="1"/>
</dbReference>
<organism evidence="7 8">
    <name type="scientific">Filimonas lacunae</name>
    <dbReference type="NCBI Taxonomy" id="477680"/>
    <lineage>
        <taxon>Bacteria</taxon>
        <taxon>Pseudomonadati</taxon>
        <taxon>Bacteroidota</taxon>
        <taxon>Chitinophagia</taxon>
        <taxon>Chitinophagales</taxon>
        <taxon>Chitinophagaceae</taxon>
        <taxon>Filimonas</taxon>
    </lineage>
</organism>
<keyword evidence="5" id="KW-0732">Signal</keyword>
<dbReference type="SUPFAM" id="SSF52833">
    <property type="entry name" value="Thioredoxin-like"/>
    <property type="match status" value="1"/>
</dbReference>
<gene>
    <name evidence="7" type="ORF">SAMN05421788_11342</name>
</gene>
<evidence type="ECO:0000256" key="4">
    <source>
        <dbReference type="ARBA" id="ARBA00023284"/>
    </source>
</evidence>
<dbReference type="Gene3D" id="3.40.30.10">
    <property type="entry name" value="Glutaredoxin"/>
    <property type="match status" value="1"/>
</dbReference>
<feature type="signal peptide" evidence="5">
    <location>
        <begin position="1"/>
        <end position="20"/>
    </location>
</feature>
<dbReference type="CDD" id="cd02966">
    <property type="entry name" value="TlpA_like_family"/>
    <property type="match status" value="1"/>
</dbReference>
<dbReference type="GO" id="GO:0030313">
    <property type="term" value="C:cell envelope"/>
    <property type="evidence" value="ECO:0007669"/>
    <property type="project" value="UniProtKB-SubCell"/>
</dbReference>
<evidence type="ECO:0000256" key="2">
    <source>
        <dbReference type="ARBA" id="ARBA00022748"/>
    </source>
</evidence>
<dbReference type="RefSeq" id="WP_076382332.1">
    <property type="nucleotide sequence ID" value="NZ_AP017422.1"/>
</dbReference>
<dbReference type="InterPro" id="IPR050553">
    <property type="entry name" value="Thioredoxin_ResA/DsbE_sf"/>
</dbReference>
<feature type="chain" id="PRO_5030022710" evidence="5">
    <location>
        <begin position="21"/>
        <end position="465"/>
    </location>
</feature>
<dbReference type="InterPro" id="IPR013766">
    <property type="entry name" value="Thioredoxin_domain"/>
</dbReference>
<dbReference type="InterPro" id="IPR013740">
    <property type="entry name" value="Redoxin"/>
</dbReference>
<evidence type="ECO:0000313" key="8">
    <source>
        <dbReference type="Proteomes" id="UP000186917"/>
    </source>
</evidence>